<keyword evidence="7" id="KW-1185">Reference proteome</keyword>
<gene>
    <name evidence="6" type="ORF">TRIADDRAFT_53366</name>
</gene>
<protein>
    <recommendedName>
        <fullName evidence="8">Peptidase S54 rhomboid domain-containing protein</fullName>
    </recommendedName>
</protein>
<dbReference type="OMA" id="HIMNAEL"/>
<proteinExistence type="predicted"/>
<dbReference type="AlphaFoldDB" id="B3RP14"/>
<organism evidence="6 7">
    <name type="scientific">Trichoplax adhaerens</name>
    <name type="common">Trichoplax reptans</name>
    <dbReference type="NCBI Taxonomy" id="10228"/>
    <lineage>
        <taxon>Eukaryota</taxon>
        <taxon>Metazoa</taxon>
        <taxon>Placozoa</taxon>
        <taxon>Uniplacotomia</taxon>
        <taxon>Trichoplacea</taxon>
        <taxon>Trichoplacidae</taxon>
        <taxon>Trichoplax</taxon>
    </lineage>
</organism>
<evidence type="ECO:0000256" key="5">
    <source>
        <dbReference type="SAM" id="Phobius"/>
    </source>
</evidence>
<dbReference type="CTD" id="6750603"/>
<dbReference type="PhylomeDB" id="B3RP14"/>
<comment type="subcellular location">
    <subcellularLocation>
        <location evidence="1">Membrane</location>
        <topology evidence="1">Multi-pass membrane protein</topology>
    </subcellularLocation>
</comment>
<dbReference type="RefSeq" id="XP_002109946.1">
    <property type="nucleotide sequence ID" value="XM_002109910.1"/>
</dbReference>
<dbReference type="FunCoup" id="B3RP14">
    <property type="interactions" value="1282"/>
</dbReference>
<evidence type="ECO:0000256" key="1">
    <source>
        <dbReference type="ARBA" id="ARBA00004141"/>
    </source>
</evidence>
<evidence type="ECO:0000256" key="3">
    <source>
        <dbReference type="ARBA" id="ARBA00022989"/>
    </source>
</evidence>
<dbReference type="eggNOG" id="KOG2890">
    <property type="taxonomic scope" value="Eukaryota"/>
</dbReference>
<dbReference type="SMART" id="SM01160">
    <property type="entry name" value="DUF1751"/>
    <property type="match status" value="1"/>
</dbReference>
<feature type="transmembrane region" description="Helical" evidence="5">
    <location>
        <begin position="29"/>
        <end position="47"/>
    </location>
</feature>
<feature type="transmembrane region" description="Helical" evidence="5">
    <location>
        <begin position="123"/>
        <end position="147"/>
    </location>
</feature>
<name>B3RP14_TRIAD</name>
<dbReference type="InterPro" id="IPR035952">
    <property type="entry name" value="Rhomboid-like_sf"/>
</dbReference>
<dbReference type="SUPFAM" id="SSF144091">
    <property type="entry name" value="Rhomboid-like"/>
    <property type="match status" value="1"/>
</dbReference>
<dbReference type="HOGENOM" id="CLU_043563_0_1_1"/>
<dbReference type="OrthoDB" id="73612at2759"/>
<keyword evidence="4 5" id="KW-0472">Membrane</keyword>
<dbReference type="InterPro" id="IPR013861">
    <property type="entry name" value="TMEM115/Pdh1/Rbl19"/>
</dbReference>
<reference evidence="6 7" key="1">
    <citation type="journal article" date="2008" name="Nature">
        <title>The Trichoplax genome and the nature of placozoans.</title>
        <authorList>
            <person name="Srivastava M."/>
            <person name="Begovic E."/>
            <person name="Chapman J."/>
            <person name="Putnam N.H."/>
            <person name="Hellsten U."/>
            <person name="Kawashima T."/>
            <person name="Kuo A."/>
            <person name="Mitros T."/>
            <person name="Salamov A."/>
            <person name="Carpenter M.L."/>
            <person name="Signorovitch A.Y."/>
            <person name="Moreno M.A."/>
            <person name="Kamm K."/>
            <person name="Grimwood J."/>
            <person name="Schmutz J."/>
            <person name="Shapiro H."/>
            <person name="Grigoriev I.V."/>
            <person name="Buss L.W."/>
            <person name="Schierwater B."/>
            <person name="Dellaporta S.L."/>
            <person name="Rokhsar D.S."/>
        </authorList>
    </citation>
    <scope>NUCLEOTIDE SEQUENCE [LARGE SCALE GENOMIC DNA]</scope>
    <source>
        <strain evidence="6 7">Grell-BS-1999</strain>
    </source>
</reference>
<evidence type="ECO:0000313" key="7">
    <source>
        <dbReference type="Proteomes" id="UP000009022"/>
    </source>
</evidence>
<evidence type="ECO:0000256" key="2">
    <source>
        <dbReference type="ARBA" id="ARBA00022692"/>
    </source>
</evidence>
<dbReference type="STRING" id="10228.B3RP14"/>
<evidence type="ECO:0008006" key="8">
    <source>
        <dbReference type="Google" id="ProtNLM"/>
    </source>
</evidence>
<dbReference type="PANTHER" id="PTHR13377:SF3">
    <property type="entry name" value="TRANSMEMBRANE PROTEIN 115"/>
    <property type="match status" value="1"/>
</dbReference>
<feature type="transmembrane region" description="Helical" evidence="5">
    <location>
        <begin position="191"/>
        <end position="208"/>
    </location>
</feature>
<accession>B3RP14</accession>
<feature type="transmembrane region" description="Helical" evidence="5">
    <location>
        <begin position="168"/>
        <end position="185"/>
    </location>
</feature>
<dbReference type="EMBL" id="DS985242">
    <property type="protein sequence ID" value="EDV28112.1"/>
    <property type="molecule type" value="Genomic_DNA"/>
</dbReference>
<dbReference type="FunFam" id="1.20.1540.10:FF:000004">
    <property type="entry name" value="Transmembrane protein 115"/>
    <property type="match status" value="1"/>
</dbReference>
<sequence length="234" mass="25203">MAALTGQYSSPFGNNFKAYVISSVNNSSVVIKSAIVSVISCYLLALIPSVQKVLLMAPGRLIPPNFSLWMLVTAGLTENSIVKVIIDIAVLLTAGKLIEPSWGALEFLKFIGLINATVTGGAAMTYIIAFTGFGGLIGTTFALSVALKQSYSEVKIIPLRTSSVRAKHVPIILICIVASLSLLKVLNMSDLCMAFFGFLNGWIYLRFLQKKANESKGDFSDGFAFATFFPEVIQ</sequence>
<dbReference type="GO" id="GO:0016020">
    <property type="term" value="C:membrane"/>
    <property type="evidence" value="ECO:0007669"/>
    <property type="project" value="UniProtKB-SubCell"/>
</dbReference>
<dbReference type="PANTHER" id="PTHR13377">
    <property type="entry name" value="PLACENTAL PROTEIN 6"/>
    <property type="match status" value="1"/>
</dbReference>
<dbReference type="Gene3D" id="1.20.1540.10">
    <property type="entry name" value="Rhomboid-like"/>
    <property type="match status" value="1"/>
</dbReference>
<keyword evidence="2 5" id="KW-0812">Transmembrane</keyword>
<dbReference type="GO" id="GO:0005794">
    <property type="term" value="C:Golgi apparatus"/>
    <property type="evidence" value="ECO:0000318"/>
    <property type="project" value="GO_Central"/>
</dbReference>
<dbReference type="GO" id="GO:0006890">
    <property type="term" value="P:retrograde vesicle-mediated transport, Golgi to endoplasmic reticulum"/>
    <property type="evidence" value="ECO:0000318"/>
    <property type="project" value="GO_Central"/>
</dbReference>
<dbReference type="InParanoid" id="B3RP14"/>
<dbReference type="GeneID" id="6750603"/>
<dbReference type="Proteomes" id="UP000009022">
    <property type="component" value="Unassembled WGS sequence"/>
</dbReference>
<keyword evidence="3 5" id="KW-1133">Transmembrane helix</keyword>
<dbReference type="KEGG" id="tad:TRIADDRAFT_53366"/>
<dbReference type="Pfam" id="PF08551">
    <property type="entry name" value="DUF1751"/>
    <property type="match status" value="1"/>
</dbReference>
<evidence type="ECO:0000313" key="6">
    <source>
        <dbReference type="EMBL" id="EDV28112.1"/>
    </source>
</evidence>
<evidence type="ECO:0000256" key="4">
    <source>
        <dbReference type="ARBA" id="ARBA00023136"/>
    </source>
</evidence>